<protein>
    <submittedName>
        <fullName evidence="4">Uncharacterized protein</fullName>
    </submittedName>
</protein>
<evidence type="ECO:0000256" key="3">
    <source>
        <dbReference type="PROSITE-ProRule" id="PRU00221"/>
    </source>
</evidence>
<dbReference type="Proteomes" id="UP000179807">
    <property type="component" value="Unassembled WGS sequence"/>
</dbReference>
<dbReference type="PROSITE" id="PS50082">
    <property type="entry name" value="WD_REPEATS_2"/>
    <property type="match status" value="1"/>
</dbReference>
<dbReference type="GeneID" id="94842097"/>
<proteinExistence type="predicted"/>
<evidence type="ECO:0000256" key="2">
    <source>
        <dbReference type="ARBA" id="ARBA00022737"/>
    </source>
</evidence>
<dbReference type="VEuPathDB" id="TrichDB:TRFO_30504"/>
<dbReference type="EMBL" id="MLAK01000868">
    <property type="protein sequence ID" value="OHT02433.1"/>
    <property type="molecule type" value="Genomic_DNA"/>
</dbReference>
<dbReference type="GO" id="GO:0007165">
    <property type="term" value="P:signal transduction"/>
    <property type="evidence" value="ECO:0007669"/>
    <property type="project" value="InterPro"/>
</dbReference>
<dbReference type="Pfam" id="PF00400">
    <property type="entry name" value="WD40"/>
    <property type="match status" value="1"/>
</dbReference>
<accession>A0A1J4JTI3</accession>
<dbReference type="InterPro" id="IPR016346">
    <property type="entry name" value="G-protein_beta_1-5"/>
</dbReference>
<evidence type="ECO:0000313" key="4">
    <source>
        <dbReference type="EMBL" id="OHT02433.1"/>
    </source>
</evidence>
<dbReference type="Gene3D" id="2.130.10.10">
    <property type="entry name" value="YVTN repeat-like/Quinoprotein amine dehydrogenase"/>
    <property type="match status" value="1"/>
</dbReference>
<keyword evidence="2" id="KW-0677">Repeat</keyword>
<name>A0A1J4JTI3_9EUKA</name>
<dbReference type="AlphaFoldDB" id="A0A1J4JTI3"/>
<feature type="repeat" description="WD" evidence="3">
    <location>
        <begin position="217"/>
        <end position="252"/>
    </location>
</feature>
<comment type="caution">
    <text evidence="4">The sequence shown here is derived from an EMBL/GenBank/DDBJ whole genome shotgun (WGS) entry which is preliminary data.</text>
</comment>
<dbReference type="PROSITE" id="PS00678">
    <property type="entry name" value="WD_REPEATS_1"/>
    <property type="match status" value="1"/>
</dbReference>
<dbReference type="PANTHER" id="PTHR19850">
    <property type="entry name" value="GUANINE NUCLEOTIDE-BINDING PROTEIN BETA G PROTEIN BETA"/>
    <property type="match status" value="1"/>
</dbReference>
<dbReference type="PROSITE" id="PS50294">
    <property type="entry name" value="WD_REPEATS_REGION"/>
    <property type="match status" value="1"/>
</dbReference>
<dbReference type="InterPro" id="IPR036322">
    <property type="entry name" value="WD40_repeat_dom_sf"/>
</dbReference>
<sequence>MNVIDKELVVDDFMRPGEYSNTIKKGEKMFEIFPSPESELQRPYIQHMARLNTQVTSIRSFPFNPYFAIGSINTIYIASSQLISTVHFTQKESAIIDIIDVHPSSMFLACNGSQNDVRIMSLQNCKTVMNLNRHDKKISSIYFVPSLCKIYSTGYDGLIIISDLVKSKECYKYRNYEDKMAMTSSDMKDDESIISVGFDNGKIGIFDNREAEKAIEISAHSNWVNSVNFAPVGSYISSCSIDKSMKVWDLRNIEKPIMNKGELPFSLSKTIFLNESVLCGTSSDGKFIRWDFKNDTLISLMQVRDFGIFSSDVQREQDRLIISAEDNVVSFLYYDL</sequence>
<dbReference type="SMART" id="SM00320">
    <property type="entry name" value="WD40"/>
    <property type="match status" value="3"/>
</dbReference>
<reference evidence="4" key="1">
    <citation type="submission" date="2016-10" db="EMBL/GenBank/DDBJ databases">
        <authorList>
            <person name="Benchimol M."/>
            <person name="Almeida L.G."/>
            <person name="Vasconcelos A.T."/>
            <person name="Perreira-Neves A."/>
            <person name="Rosa I.A."/>
            <person name="Tasca T."/>
            <person name="Bogo M.R."/>
            <person name="de Souza W."/>
        </authorList>
    </citation>
    <scope>NUCLEOTIDE SEQUENCE [LARGE SCALE GENOMIC DNA]</scope>
    <source>
        <strain evidence="4">K</strain>
    </source>
</reference>
<keyword evidence="5" id="KW-1185">Reference proteome</keyword>
<dbReference type="InterPro" id="IPR019775">
    <property type="entry name" value="WD40_repeat_CS"/>
</dbReference>
<dbReference type="SUPFAM" id="SSF50978">
    <property type="entry name" value="WD40 repeat-like"/>
    <property type="match status" value="1"/>
</dbReference>
<gene>
    <name evidence="4" type="ORF">TRFO_30504</name>
</gene>
<evidence type="ECO:0000313" key="5">
    <source>
        <dbReference type="Proteomes" id="UP000179807"/>
    </source>
</evidence>
<dbReference type="InterPro" id="IPR001680">
    <property type="entry name" value="WD40_rpt"/>
</dbReference>
<keyword evidence="1 3" id="KW-0853">WD repeat</keyword>
<evidence type="ECO:0000256" key="1">
    <source>
        <dbReference type="ARBA" id="ARBA00022574"/>
    </source>
</evidence>
<dbReference type="OrthoDB" id="5591786at2759"/>
<organism evidence="4 5">
    <name type="scientific">Tritrichomonas foetus</name>
    <dbReference type="NCBI Taxonomy" id="1144522"/>
    <lineage>
        <taxon>Eukaryota</taxon>
        <taxon>Metamonada</taxon>
        <taxon>Parabasalia</taxon>
        <taxon>Tritrichomonadida</taxon>
        <taxon>Tritrichomonadidae</taxon>
        <taxon>Tritrichomonas</taxon>
    </lineage>
</organism>
<dbReference type="RefSeq" id="XP_068355569.1">
    <property type="nucleotide sequence ID" value="XM_068507393.1"/>
</dbReference>
<dbReference type="InterPro" id="IPR015943">
    <property type="entry name" value="WD40/YVTN_repeat-like_dom_sf"/>
</dbReference>